<proteinExistence type="inferred from homology"/>
<dbReference type="EMBL" id="CAUYUJ010015589">
    <property type="protein sequence ID" value="CAK0855945.1"/>
    <property type="molecule type" value="Genomic_DNA"/>
</dbReference>
<accession>A0ABN9U9H1</accession>
<dbReference type="InterPro" id="IPR002164">
    <property type="entry name" value="NAP_family"/>
</dbReference>
<feature type="region of interest" description="Disordered" evidence="3">
    <location>
        <begin position="162"/>
        <end position="241"/>
    </location>
</feature>
<protein>
    <recommendedName>
        <fullName evidence="6">Nucleosome assembly protein</fullName>
    </recommendedName>
</protein>
<comment type="caution">
    <text evidence="4">The sequence shown here is derived from an EMBL/GenBank/DDBJ whole genome shotgun (WGS) entry which is preliminary data.</text>
</comment>
<dbReference type="SUPFAM" id="SSF143113">
    <property type="entry name" value="NAP-like"/>
    <property type="match status" value="1"/>
</dbReference>
<evidence type="ECO:0000256" key="2">
    <source>
        <dbReference type="RuleBase" id="RU003876"/>
    </source>
</evidence>
<name>A0ABN9U9H1_9DINO</name>
<feature type="region of interest" description="Disordered" evidence="3">
    <location>
        <begin position="73"/>
        <end position="92"/>
    </location>
</feature>
<keyword evidence="5" id="KW-1185">Reference proteome</keyword>
<evidence type="ECO:0000313" key="5">
    <source>
        <dbReference type="Proteomes" id="UP001189429"/>
    </source>
</evidence>
<gene>
    <name evidence="4" type="ORF">PCOR1329_LOCUS46458</name>
</gene>
<evidence type="ECO:0008006" key="6">
    <source>
        <dbReference type="Google" id="ProtNLM"/>
    </source>
</evidence>
<dbReference type="Pfam" id="PF00956">
    <property type="entry name" value="NAP"/>
    <property type="match status" value="1"/>
</dbReference>
<evidence type="ECO:0000313" key="4">
    <source>
        <dbReference type="EMBL" id="CAK0855945.1"/>
    </source>
</evidence>
<feature type="compositionally biased region" description="Acidic residues" evidence="3">
    <location>
        <begin position="165"/>
        <end position="197"/>
    </location>
</feature>
<evidence type="ECO:0000256" key="3">
    <source>
        <dbReference type="SAM" id="MobiDB-lite"/>
    </source>
</evidence>
<feature type="compositionally biased region" description="Gly residues" evidence="3">
    <location>
        <begin position="208"/>
        <end position="232"/>
    </location>
</feature>
<sequence length="241" mass="26033">MRLSLDPDDSSKGFKLRFEFAPNPYFEEAVLSKEYHTKERSHWTGEIGLTEIVASSITWKAGKDVTVEVVKKKAKGGGAKKEKQKAKGGKEEPRNSFFRVFFKSLKEDGPVPDDIDLEAMGLGDDDEDYEQVMEMIMGNDHDMGCAVRDNIIPYAVRWYTGEAAPDMDDGDEGEEEESDEGDTSEADEVDDDEDEDEAPKKGGRKGPKGGAGPKRQGGGAGGAGGAAAAGGEAGKEDCKQQ</sequence>
<comment type="similarity">
    <text evidence="1 2">Belongs to the nucleosome assembly protein (NAP) family.</text>
</comment>
<organism evidence="4 5">
    <name type="scientific">Prorocentrum cordatum</name>
    <dbReference type="NCBI Taxonomy" id="2364126"/>
    <lineage>
        <taxon>Eukaryota</taxon>
        <taxon>Sar</taxon>
        <taxon>Alveolata</taxon>
        <taxon>Dinophyceae</taxon>
        <taxon>Prorocentrales</taxon>
        <taxon>Prorocentraceae</taxon>
        <taxon>Prorocentrum</taxon>
    </lineage>
</organism>
<dbReference type="InterPro" id="IPR037231">
    <property type="entry name" value="NAP-like_sf"/>
</dbReference>
<dbReference type="Proteomes" id="UP001189429">
    <property type="component" value="Unassembled WGS sequence"/>
</dbReference>
<dbReference type="Gene3D" id="3.30.1120.90">
    <property type="entry name" value="Nucleosome assembly protein"/>
    <property type="match status" value="1"/>
</dbReference>
<reference evidence="4" key="1">
    <citation type="submission" date="2023-10" db="EMBL/GenBank/DDBJ databases">
        <authorList>
            <person name="Chen Y."/>
            <person name="Shah S."/>
            <person name="Dougan E. K."/>
            <person name="Thang M."/>
            <person name="Chan C."/>
        </authorList>
    </citation>
    <scope>NUCLEOTIDE SEQUENCE [LARGE SCALE GENOMIC DNA]</scope>
</reference>
<dbReference type="PANTHER" id="PTHR11875">
    <property type="entry name" value="TESTIS-SPECIFIC Y-ENCODED PROTEIN"/>
    <property type="match status" value="1"/>
</dbReference>
<evidence type="ECO:0000256" key="1">
    <source>
        <dbReference type="ARBA" id="ARBA00009947"/>
    </source>
</evidence>